<dbReference type="SUPFAM" id="SSF81296">
    <property type="entry name" value="E set domains"/>
    <property type="match status" value="2"/>
</dbReference>
<dbReference type="Gene3D" id="2.60.40.640">
    <property type="match status" value="2"/>
</dbReference>
<dbReference type="InterPro" id="IPR014756">
    <property type="entry name" value="Ig_E-set"/>
</dbReference>
<evidence type="ECO:0000313" key="4">
    <source>
        <dbReference type="WBParaSite" id="SMUV_0000728501-mRNA-1"/>
    </source>
</evidence>
<dbReference type="InterPro" id="IPR011022">
    <property type="entry name" value="Arrestin_C-like"/>
</dbReference>
<proteinExistence type="inferred from homology"/>
<accession>A0A0N5ARD9</accession>
<dbReference type="GO" id="GO:0005737">
    <property type="term" value="C:cytoplasm"/>
    <property type="evidence" value="ECO:0007669"/>
    <property type="project" value="TreeGrafter"/>
</dbReference>
<sequence>MNSPQIIFDNPTCIYSPGSQICGYVQFNTSKRQQFDAVIIEFYGEAKTNFTTTEQRTFINSGTYQTKLHSVEVEIPCEGRIVYWNKSLVLWSSAECLSFFTDGLHQLPFAIQIPNECAPSFEGVYGSIRYHCKVKFDVASWFDKGTEAQITVVRPVNLSVIPLINLPVQSEISHEVSQSCHCCSNEINSIRLKTFLHKRGYNPGELIEVTVEVMNSTNKVLKKLLLKIVQITMYIGYSGNSDNEQCTVDEHTVTSAENVVHIGAKSLSVIRQRITVPKVPGSFSECRLIQLKYALRVKITARKSERYSVGTNIPITIGTIPAIPTTG</sequence>
<dbReference type="STRING" id="451379.A0A0N5ARD9"/>
<dbReference type="GO" id="GO:0015031">
    <property type="term" value="P:protein transport"/>
    <property type="evidence" value="ECO:0007669"/>
    <property type="project" value="TreeGrafter"/>
</dbReference>
<dbReference type="Pfam" id="PF02752">
    <property type="entry name" value="Arrestin_C"/>
    <property type="match status" value="1"/>
</dbReference>
<dbReference type="WBParaSite" id="SMUV_0000728501-mRNA-1">
    <property type="protein sequence ID" value="SMUV_0000728501-mRNA-1"/>
    <property type="gene ID" value="SMUV_0000728501"/>
</dbReference>
<evidence type="ECO:0000256" key="1">
    <source>
        <dbReference type="ARBA" id="ARBA00005298"/>
    </source>
</evidence>
<feature type="domain" description="Arrestin C-terminal-like" evidence="2">
    <location>
        <begin position="186"/>
        <end position="322"/>
    </location>
</feature>
<dbReference type="PANTHER" id="PTHR11188">
    <property type="entry name" value="ARRESTIN DOMAIN CONTAINING PROTEIN"/>
    <property type="match status" value="1"/>
</dbReference>
<evidence type="ECO:0000259" key="2">
    <source>
        <dbReference type="SMART" id="SM01017"/>
    </source>
</evidence>
<reference evidence="4" key="1">
    <citation type="submission" date="2017-02" db="UniProtKB">
        <authorList>
            <consortium name="WormBaseParasite"/>
        </authorList>
    </citation>
    <scope>IDENTIFICATION</scope>
</reference>
<dbReference type="InterPro" id="IPR011021">
    <property type="entry name" value="Arrestin-like_N"/>
</dbReference>
<name>A0A0N5ARD9_9BILA</name>
<dbReference type="PANTHER" id="PTHR11188:SF175">
    <property type="entry name" value="ARRESTIN C-TERMINAL-LIKE DOMAIN-CONTAINING PROTEIN"/>
    <property type="match status" value="1"/>
</dbReference>
<dbReference type="SMART" id="SM01017">
    <property type="entry name" value="Arrestin_C"/>
    <property type="match status" value="1"/>
</dbReference>
<dbReference type="InterPro" id="IPR050357">
    <property type="entry name" value="Arrestin_domain-protein"/>
</dbReference>
<organism evidence="3 4">
    <name type="scientific">Syphacia muris</name>
    <dbReference type="NCBI Taxonomy" id="451379"/>
    <lineage>
        <taxon>Eukaryota</taxon>
        <taxon>Metazoa</taxon>
        <taxon>Ecdysozoa</taxon>
        <taxon>Nematoda</taxon>
        <taxon>Chromadorea</taxon>
        <taxon>Rhabditida</taxon>
        <taxon>Spirurina</taxon>
        <taxon>Oxyuridomorpha</taxon>
        <taxon>Oxyuroidea</taxon>
        <taxon>Oxyuridae</taxon>
        <taxon>Syphacia</taxon>
    </lineage>
</organism>
<dbReference type="Pfam" id="PF00339">
    <property type="entry name" value="Arrestin_N"/>
    <property type="match status" value="1"/>
</dbReference>
<dbReference type="InterPro" id="IPR014752">
    <property type="entry name" value="Arrestin-like_C"/>
</dbReference>
<keyword evidence="3" id="KW-1185">Reference proteome</keyword>
<dbReference type="AlphaFoldDB" id="A0A0N5ARD9"/>
<protein>
    <submittedName>
        <fullName evidence="4">Arrestin_C domain-containing protein</fullName>
    </submittedName>
</protein>
<comment type="similarity">
    <text evidence="1">Belongs to the arrestin family.</text>
</comment>
<dbReference type="Proteomes" id="UP000046393">
    <property type="component" value="Unplaced"/>
</dbReference>
<evidence type="ECO:0000313" key="3">
    <source>
        <dbReference type="Proteomes" id="UP000046393"/>
    </source>
</evidence>